<dbReference type="PANTHER" id="PTHR30532">
    <property type="entry name" value="IRON III DICITRATE-BINDING PERIPLASMIC PROTEIN"/>
    <property type="match status" value="1"/>
</dbReference>
<reference evidence="7" key="1">
    <citation type="journal article" date="2014" name="Int. J. Syst. Evol. Microbiol.">
        <title>Complete genome sequence of Corynebacterium casei LMG S-19264T (=DSM 44701T), isolated from a smear-ripened cheese.</title>
        <authorList>
            <consortium name="US DOE Joint Genome Institute (JGI-PGF)"/>
            <person name="Walter F."/>
            <person name="Albersmeier A."/>
            <person name="Kalinowski J."/>
            <person name="Ruckert C."/>
        </authorList>
    </citation>
    <scope>NUCLEOTIDE SEQUENCE</scope>
    <source>
        <strain evidence="7">KCTC 42249</strain>
    </source>
</reference>
<comment type="similarity">
    <text evidence="2">Belongs to the bacterial solute-binding protein 8 family.</text>
</comment>
<evidence type="ECO:0000259" key="6">
    <source>
        <dbReference type="PROSITE" id="PS50983"/>
    </source>
</evidence>
<proteinExistence type="inferred from homology"/>
<dbReference type="InterPro" id="IPR002491">
    <property type="entry name" value="ABC_transptr_periplasmic_BD"/>
</dbReference>
<comment type="subcellular location">
    <subcellularLocation>
        <location evidence="1">Cell envelope</location>
    </subcellularLocation>
</comment>
<keyword evidence="4" id="KW-0410">Iron transport</keyword>
<accession>A0A8J3DZ26</accession>
<evidence type="ECO:0000313" key="8">
    <source>
        <dbReference type="Proteomes" id="UP000630142"/>
    </source>
</evidence>
<dbReference type="GO" id="GO:1901678">
    <property type="term" value="P:iron coordination entity transport"/>
    <property type="evidence" value="ECO:0007669"/>
    <property type="project" value="UniProtKB-ARBA"/>
</dbReference>
<name>A0A8J3DZ26_9HYPH</name>
<protein>
    <submittedName>
        <fullName evidence="7">ABC transporter substrate-binding protein</fullName>
    </submittedName>
</protein>
<gene>
    <name evidence="7" type="ORF">GCM10016234_35500</name>
</gene>
<sequence>MSLDYGLAETLLMLDSAPIAVADARGWKDWVAQPTLPISTVDCGVALDPNLELLSTLKPDVILTTEYLAMVEDRLTVVAPVRRLSIFSEGGTPYPKAVEAALALGELIGDRDRAQRYVAESETYFDVCRERARPFSEKPILLLSFLDPRHVRVYGAPGMYDDVLKRIGLRNAWTEETNYWGFSTIGIEALAKIGSAFAVADHLPQDIQAVLDQSPLWNDLPSVSGRKIPVLPTVLMFGAIPSARRFAGLLLDALEGAAA</sequence>
<dbReference type="GO" id="GO:0030288">
    <property type="term" value="C:outer membrane-bounded periplasmic space"/>
    <property type="evidence" value="ECO:0007669"/>
    <property type="project" value="TreeGrafter"/>
</dbReference>
<evidence type="ECO:0000256" key="5">
    <source>
        <dbReference type="ARBA" id="ARBA00022729"/>
    </source>
</evidence>
<dbReference type="RefSeq" id="WP_189506582.1">
    <property type="nucleotide sequence ID" value="NZ_BMZQ01000004.1"/>
</dbReference>
<keyword evidence="4" id="KW-0406">Ion transport</keyword>
<dbReference type="Gene3D" id="3.40.50.1980">
    <property type="entry name" value="Nitrogenase molybdenum iron protein domain"/>
    <property type="match status" value="2"/>
</dbReference>
<evidence type="ECO:0000256" key="1">
    <source>
        <dbReference type="ARBA" id="ARBA00004196"/>
    </source>
</evidence>
<feature type="domain" description="Fe/B12 periplasmic-binding" evidence="6">
    <location>
        <begin position="1"/>
        <end position="259"/>
    </location>
</feature>
<keyword evidence="8" id="KW-1185">Reference proteome</keyword>
<reference evidence="7" key="2">
    <citation type="submission" date="2020-09" db="EMBL/GenBank/DDBJ databases">
        <authorList>
            <person name="Sun Q."/>
            <person name="Kim S."/>
        </authorList>
    </citation>
    <scope>NUCLEOTIDE SEQUENCE</scope>
    <source>
        <strain evidence="7">KCTC 42249</strain>
    </source>
</reference>
<keyword evidence="3" id="KW-0813">Transport</keyword>
<dbReference type="PROSITE" id="PS50983">
    <property type="entry name" value="FE_B12_PBP"/>
    <property type="match status" value="1"/>
</dbReference>
<evidence type="ECO:0000256" key="2">
    <source>
        <dbReference type="ARBA" id="ARBA00008814"/>
    </source>
</evidence>
<comment type="caution">
    <text evidence="7">The sequence shown here is derived from an EMBL/GenBank/DDBJ whole genome shotgun (WGS) entry which is preliminary data.</text>
</comment>
<dbReference type="Pfam" id="PF01497">
    <property type="entry name" value="Peripla_BP_2"/>
    <property type="match status" value="1"/>
</dbReference>
<evidence type="ECO:0000256" key="3">
    <source>
        <dbReference type="ARBA" id="ARBA00022448"/>
    </source>
</evidence>
<dbReference type="AlphaFoldDB" id="A0A8J3DZ26"/>
<dbReference type="PRINTS" id="PR01715">
    <property type="entry name" value="FERRIBNDNGPP"/>
</dbReference>
<organism evidence="7 8">
    <name type="scientific">Tianweitania populi</name>
    <dbReference type="NCBI Taxonomy" id="1607949"/>
    <lineage>
        <taxon>Bacteria</taxon>
        <taxon>Pseudomonadati</taxon>
        <taxon>Pseudomonadota</taxon>
        <taxon>Alphaproteobacteria</taxon>
        <taxon>Hyphomicrobiales</taxon>
        <taxon>Phyllobacteriaceae</taxon>
        <taxon>Tianweitania</taxon>
    </lineage>
</organism>
<dbReference type="SUPFAM" id="SSF53807">
    <property type="entry name" value="Helical backbone' metal receptor"/>
    <property type="match status" value="1"/>
</dbReference>
<evidence type="ECO:0000313" key="7">
    <source>
        <dbReference type="EMBL" id="GHD21816.1"/>
    </source>
</evidence>
<dbReference type="EMBL" id="BMZQ01000004">
    <property type="protein sequence ID" value="GHD21816.1"/>
    <property type="molecule type" value="Genomic_DNA"/>
</dbReference>
<keyword evidence="4" id="KW-0408">Iron</keyword>
<keyword evidence="5" id="KW-0732">Signal</keyword>
<dbReference type="Proteomes" id="UP000630142">
    <property type="component" value="Unassembled WGS sequence"/>
</dbReference>
<evidence type="ECO:0000256" key="4">
    <source>
        <dbReference type="ARBA" id="ARBA00022496"/>
    </source>
</evidence>
<dbReference type="CDD" id="cd01146">
    <property type="entry name" value="FhuD"/>
    <property type="match status" value="1"/>
</dbReference>
<dbReference type="PANTHER" id="PTHR30532:SF1">
    <property type="entry name" value="IRON(3+)-HYDROXAMATE-BINDING PROTEIN FHUD"/>
    <property type="match status" value="1"/>
</dbReference>
<dbReference type="InterPro" id="IPR051313">
    <property type="entry name" value="Bact_iron-sidero_bind"/>
</dbReference>